<keyword evidence="3" id="KW-1185">Reference proteome</keyword>
<evidence type="ECO:0000256" key="1">
    <source>
        <dbReference type="SAM" id="MobiDB-lite"/>
    </source>
</evidence>
<dbReference type="AlphaFoldDB" id="M1V865"/>
<evidence type="ECO:0000313" key="2">
    <source>
        <dbReference type="EMBL" id="BAM80344.1"/>
    </source>
</evidence>
<dbReference type="Gramene" id="CMJ232CT">
    <property type="protein sequence ID" value="CMJ232CT"/>
    <property type="gene ID" value="CMJ232C"/>
</dbReference>
<dbReference type="RefSeq" id="XP_005534951.1">
    <property type="nucleotide sequence ID" value="XM_005534894.1"/>
</dbReference>
<proteinExistence type="predicted"/>
<accession>M1V865</accession>
<feature type="compositionally biased region" description="Low complexity" evidence="1">
    <location>
        <begin position="200"/>
        <end position="219"/>
    </location>
</feature>
<sequence length="383" mass="41665">MRRSVTRTKRGVVSTSGATSPLRTALEAAGTSPRVTPAPGDKPEAFQGPRNRRTICHRLQESTKEASAGMLPVSTGATRPPTAADPRGQLPSATVASVCLDRKPQPRRRLKRAVDELDSAQTQSERTDTLSMDRSRQSEEISPKRSNRDTRQTDDILSHVTTDDGMHVPGTRGVTRVDLHPQRLPSGPGLQWNMPSLEKAAPTTSPDAASAANAASSGATSQELVRKLLEHESGWIRLTLGPTLPLSCQYLPLHGTAKLGRVEKLASGRYRLVFGPDDKVNDDDENDHDRTSGGGDATSSAFYWLELGKLIAHPQRWWKLVRERNKKPAEDGNSEGQAPQQHLIEAGEVDTEHAGRLEANVEVTGPYTLIGVPDLAHLYTTSR</sequence>
<reference evidence="2 3" key="2">
    <citation type="journal article" date="2007" name="BMC Biol.">
        <title>A 100%-complete sequence reveals unusually simple genomic features in the hot-spring red alga Cyanidioschyzon merolae.</title>
        <authorList>
            <person name="Nozaki H."/>
            <person name="Takano H."/>
            <person name="Misumi O."/>
            <person name="Terasawa K."/>
            <person name="Matsuzaki M."/>
            <person name="Maruyama S."/>
            <person name="Nishida K."/>
            <person name="Yagisawa F."/>
            <person name="Yoshida Y."/>
            <person name="Fujiwara T."/>
            <person name="Takio S."/>
            <person name="Tamura K."/>
            <person name="Chung S.J."/>
            <person name="Nakamura S."/>
            <person name="Kuroiwa H."/>
            <person name="Tanaka K."/>
            <person name="Sato N."/>
            <person name="Kuroiwa T."/>
        </authorList>
    </citation>
    <scope>NUCLEOTIDE SEQUENCE [LARGE SCALE GENOMIC DNA]</scope>
    <source>
        <strain evidence="2 3">10D</strain>
    </source>
</reference>
<name>M1V865_CYAM1</name>
<organism evidence="2 3">
    <name type="scientific">Cyanidioschyzon merolae (strain NIES-3377 / 10D)</name>
    <name type="common">Unicellular red alga</name>
    <dbReference type="NCBI Taxonomy" id="280699"/>
    <lineage>
        <taxon>Eukaryota</taxon>
        <taxon>Rhodophyta</taxon>
        <taxon>Bangiophyceae</taxon>
        <taxon>Cyanidiales</taxon>
        <taxon>Cyanidiaceae</taxon>
        <taxon>Cyanidioschyzon</taxon>
    </lineage>
</organism>
<reference evidence="2 3" key="1">
    <citation type="journal article" date="2004" name="Nature">
        <title>Genome sequence of the ultrasmall unicellular red alga Cyanidioschyzon merolae 10D.</title>
        <authorList>
            <person name="Matsuzaki M."/>
            <person name="Misumi O."/>
            <person name="Shin-i T."/>
            <person name="Maruyama S."/>
            <person name="Takahara M."/>
            <person name="Miyagishima S."/>
            <person name="Mori T."/>
            <person name="Nishida K."/>
            <person name="Yagisawa F."/>
            <person name="Nishida K."/>
            <person name="Yoshida Y."/>
            <person name="Nishimura Y."/>
            <person name="Nakao S."/>
            <person name="Kobayashi T."/>
            <person name="Momoyama Y."/>
            <person name="Higashiyama T."/>
            <person name="Minoda A."/>
            <person name="Sano M."/>
            <person name="Nomoto H."/>
            <person name="Oishi K."/>
            <person name="Hayashi H."/>
            <person name="Ohta F."/>
            <person name="Nishizaka S."/>
            <person name="Haga S."/>
            <person name="Miura S."/>
            <person name="Morishita T."/>
            <person name="Kabeya Y."/>
            <person name="Terasawa K."/>
            <person name="Suzuki Y."/>
            <person name="Ishii Y."/>
            <person name="Asakawa S."/>
            <person name="Takano H."/>
            <person name="Ohta N."/>
            <person name="Kuroiwa H."/>
            <person name="Tanaka K."/>
            <person name="Shimizu N."/>
            <person name="Sugano S."/>
            <person name="Sato N."/>
            <person name="Nozaki H."/>
            <person name="Ogasawara N."/>
            <person name="Kohara Y."/>
            <person name="Kuroiwa T."/>
        </authorList>
    </citation>
    <scope>NUCLEOTIDE SEQUENCE [LARGE SCALE GENOMIC DNA]</scope>
    <source>
        <strain evidence="2 3">10D</strain>
    </source>
</reference>
<dbReference type="EMBL" id="AP006492">
    <property type="protein sequence ID" value="BAM80344.1"/>
    <property type="molecule type" value="Genomic_DNA"/>
</dbReference>
<evidence type="ECO:0000313" key="3">
    <source>
        <dbReference type="Proteomes" id="UP000007014"/>
    </source>
</evidence>
<gene>
    <name evidence="2" type="ORF">CYME_CMJ232C</name>
</gene>
<dbReference type="Proteomes" id="UP000007014">
    <property type="component" value="Chromosome 10"/>
</dbReference>
<dbReference type="KEGG" id="cme:CYME_CMJ232C"/>
<dbReference type="OrthoDB" id="10659723at2759"/>
<feature type="compositionally biased region" description="Polar residues" evidence="1">
    <location>
        <begin position="13"/>
        <end position="22"/>
    </location>
</feature>
<feature type="region of interest" description="Disordered" evidence="1">
    <location>
        <begin position="274"/>
        <end position="295"/>
    </location>
</feature>
<dbReference type="GeneID" id="16993941"/>
<protein>
    <submittedName>
        <fullName evidence="2">Uncharacterized protein</fullName>
    </submittedName>
</protein>
<dbReference type="HOGENOM" id="CLU_722325_0_0_1"/>
<feature type="region of interest" description="Disordered" evidence="1">
    <location>
        <begin position="186"/>
        <end position="219"/>
    </location>
</feature>
<feature type="compositionally biased region" description="Basic residues" evidence="1">
    <location>
        <begin position="1"/>
        <end position="10"/>
    </location>
</feature>
<feature type="compositionally biased region" description="Basic and acidic residues" evidence="1">
    <location>
        <begin position="125"/>
        <end position="155"/>
    </location>
</feature>
<feature type="region of interest" description="Disordered" evidence="1">
    <location>
        <begin position="1"/>
        <end position="155"/>
    </location>
</feature>